<dbReference type="PANTHER" id="PTHR45632">
    <property type="entry name" value="LD33804P"/>
    <property type="match status" value="1"/>
</dbReference>
<dbReference type="EMBL" id="KB302654">
    <property type="protein sequence ID" value="ELU04014.1"/>
    <property type="molecule type" value="Genomic_DNA"/>
</dbReference>
<evidence type="ECO:0000256" key="1">
    <source>
        <dbReference type="SAM" id="MobiDB-lite"/>
    </source>
</evidence>
<dbReference type="Pfam" id="PF00651">
    <property type="entry name" value="BTB"/>
    <property type="match status" value="1"/>
</dbReference>
<dbReference type="AlphaFoldDB" id="R7UDG4"/>
<dbReference type="Proteomes" id="UP000014760">
    <property type="component" value="Unassembled WGS sequence"/>
</dbReference>
<dbReference type="SUPFAM" id="SSF54695">
    <property type="entry name" value="POZ domain"/>
    <property type="match status" value="1"/>
</dbReference>
<dbReference type="SMART" id="SM00225">
    <property type="entry name" value="BTB"/>
    <property type="match status" value="1"/>
</dbReference>
<dbReference type="Gene3D" id="3.30.710.10">
    <property type="entry name" value="Potassium Channel Kv1.1, Chain A"/>
    <property type="match status" value="1"/>
</dbReference>
<dbReference type="Gene3D" id="1.25.40.420">
    <property type="match status" value="1"/>
</dbReference>
<reference evidence="3 5" key="2">
    <citation type="journal article" date="2013" name="Nature">
        <title>Insights into bilaterian evolution from three spiralian genomes.</title>
        <authorList>
            <person name="Simakov O."/>
            <person name="Marletaz F."/>
            <person name="Cho S.J."/>
            <person name="Edsinger-Gonzales E."/>
            <person name="Havlak P."/>
            <person name="Hellsten U."/>
            <person name="Kuo D.H."/>
            <person name="Larsson T."/>
            <person name="Lv J."/>
            <person name="Arendt D."/>
            <person name="Savage R."/>
            <person name="Osoegawa K."/>
            <person name="de Jong P."/>
            <person name="Grimwood J."/>
            <person name="Chapman J.A."/>
            <person name="Shapiro H."/>
            <person name="Aerts A."/>
            <person name="Otillar R.P."/>
            <person name="Terry A.Y."/>
            <person name="Boore J.L."/>
            <person name="Grigoriev I.V."/>
            <person name="Lindberg D.R."/>
            <person name="Seaver E.C."/>
            <person name="Weisblat D.A."/>
            <person name="Putnam N.H."/>
            <person name="Rokhsar D.S."/>
        </authorList>
    </citation>
    <scope>NUCLEOTIDE SEQUENCE</scope>
    <source>
        <strain evidence="3 5">I ESC-2004</strain>
    </source>
</reference>
<evidence type="ECO:0000313" key="5">
    <source>
        <dbReference type="Proteomes" id="UP000014760"/>
    </source>
</evidence>
<dbReference type="EnsemblMetazoa" id="CapteT199916">
    <property type="protein sequence ID" value="CapteP199916"/>
    <property type="gene ID" value="CapteG199916"/>
</dbReference>
<feature type="compositionally biased region" description="Basic and acidic residues" evidence="1">
    <location>
        <begin position="1"/>
        <end position="19"/>
    </location>
</feature>
<accession>R7UDG4</accession>
<protein>
    <recommendedName>
        <fullName evidence="2">BTB domain-containing protein</fullName>
    </recommendedName>
</protein>
<feature type="compositionally biased region" description="Polar residues" evidence="1">
    <location>
        <begin position="23"/>
        <end position="43"/>
    </location>
</feature>
<dbReference type="OMA" id="INIDLCE"/>
<gene>
    <name evidence="3" type="ORF">CAPTEDRAFT_199916</name>
</gene>
<feature type="region of interest" description="Disordered" evidence="1">
    <location>
        <begin position="1"/>
        <end position="43"/>
    </location>
</feature>
<name>R7UDG4_CAPTE</name>
<feature type="domain" description="BTB" evidence="2">
    <location>
        <begin position="101"/>
        <end position="167"/>
    </location>
</feature>
<feature type="compositionally biased region" description="Polar residues" evidence="1">
    <location>
        <begin position="356"/>
        <end position="368"/>
    </location>
</feature>
<keyword evidence="5" id="KW-1185">Reference proteome</keyword>
<dbReference type="Pfam" id="PF07707">
    <property type="entry name" value="BACK"/>
    <property type="match status" value="1"/>
</dbReference>
<proteinExistence type="predicted"/>
<reference evidence="5" key="1">
    <citation type="submission" date="2012-12" db="EMBL/GenBank/DDBJ databases">
        <authorList>
            <person name="Hellsten U."/>
            <person name="Grimwood J."/>
            <person name="Chapman J.A."/>
            <person name="Shapiro H."/>
            <person name="Aerts A."/>
            <person name="Otillar R.P."/>
            <person name="Terry A.Y."/>
            <person name="Boore J.L."/>
            <person name="Simakov O."/>
            <person name="Marletaz F."/>
            <person name="Cho S.-J."/>
            <person name="Edsinger-Gonzales E."/>
            <person name="Havlak P."/>
            <person name="Kuo D.-H."/>
            <person name="Larsson T."/>
            <person name="Lv J."/>
            <person name="Arendt D."/>
            <person name="Savage R."/>
            <person name="Osoegawa K."/>
            <person name="de Jong P."/>
            <person name="Lindberg D.R."/>
            <person name="Seaver E.C."/>
            <person name="Weisblat D.A."/>
            <person name="Putnam N.H."/>
            <person name="Grigoriev I.V."/>
            <person name="Rokhsar D.S."/>
        </authorList>
    </citation>
    <scope>NUCLEOTIDE SEQUENCE</scope>
    <source>
        <strain evidence="5">I ESC-2004</strain>
    </source>
</reference>
<evidence type="ECO:0000313" key="3">
    <source>
        <dbReference type="EMBL" id="ELU04014.1"/>
    </source>
</evidence>
<dbReference type="SMART" id="SM00875">
    <property type="entry name" value="BACK"/>
    <property type="match status" value="1"/>
</dbReference>
<feature type="region of interest" description="Disordered" evidence="1">
    <location>
        <begin position="345"/>
        <end position="368"/>
    </location>
</feature>
<dbReference type="PANTHER" id="PTHR45632:SF17">
    <property type="entry name" value="KELCH-LIKE PROTEIN 31"/>
    <property type="match status" value="1"/>
</dbReference>
<dbReference type="FunCoup" id="R7UDG4">
    <property type="interactions" value="14"/>
</dbReference>
<organism evidence="3">
    <name type="scientific">Capitella teleta</name>
    <name type="common">Polychaete worm</name>
    <dbReference type="NCBI Taxonomy" id="283909"/>
    <lineage>
        <taxon>Eukaryota</taxon>
        <taxon>Metazoa</taxon>
        <taxon>Spiralia</taxon>
        <taxon>Lophotrochozoa</taxon>
        <taxon>Annelida</taxon>
        <taxon>Polychaeta</taxon>
        <taxon>Sedentaria</taxon>
        <taxon>Scolecida</taxon>
        <taxon>Capitellidae</taxon>
        <taxon>Capitella</taxon>
    </lineage>
</organism>
<dbReference type="STRING" id="283909.R7UDG4"/>
<reference evidence="4" key="3">
    <citation type="submission" date="2015-06" db="UniProtKB">
        <authorList>
            <consortium name="EnsemblMetazoa"/>
        </authorList>
    </citation>
    <scope>IDENTIFICATION</scope>
</reference>
<dbReference type="HOGENOM" id="CLU_837435_0_0_1"/>
<dbReference type="InterPro" id="IPR011333">
    <property type="entry name" value="SKP1/BTB/POZ_sf"/>
</dbReference>
<dbReference type="PROSITE" id="PS50097">
    <property type="entry name" value="BTB"/>
    <property type="match status" value="1"/>
</dbReference>
<sequence length="368" mass="42148">MSLDKRIHTTKRLDQHTRYDMTSALQRSPNKQSSDGGSSSTDEFLYKSSSLALVKHKHGMNKTEANTSSTHDRVDATMRYLEASQKVLDFLRRMWLDQKSCDMVITLQNGEMLAHRVVFAAHSQILAEKFAHFGPDQIVTIQLSDFAVKPVFELTQFLYTTDLCLTVDNVAEIYKCAAELGLNSVFEYAREFLSNYNVSNAILFYNICDQGNITDLRDEIFSFICEHFHEIIQHESFKRVALEDLMNLLKNNHLGVHSELDVFFAVCRWLEGDLRRRMPLSNRLLGCVRFQHIKPEDICTKVCSVEWLMEPKENVAIINQAYKFHSLKATGSHLVARFPVQVPRSRAPGLRRKSSTSKAPVQPTLPTE</sequence>
<dbReference type="CDD" id="cd18186">
    <property type="entry name" value="BTB_POZ_ZBTB_KLHL-like"/>
    <property type="match status" value="1"/>
</dbReference>
<evidence type="ECO:0000259" key="2">
    <source>
        <dbReference type="PROSITE" id="PS50097"/>
    </source>
</evidence>
<dbReference type="InterPro" id="IPR011705">
    <property type="entry name" value="BACK"/>
</dbReference>
<dbReference type="OrthoDB" id="6350321at2759"/>
<evidence type="ECO:0000313" key="4">
    <source>
        <dbReference type="EnsemblMetazoa" id="CapteP199916"/>
    </source>
</evidence>
<dbReference type="InterPro" id="IPR000210">
    <property type="entry name" value="BTB/POZ_dom"/>
</dbReference>
<dbReference type="EMBL" id="AMQN01008267">
    <property type="status" value="NOT_ANNOTATED_CDS"/>
    <property type="molecule type" value="Genomic_DNA"/>
</dbReference>